<sequence length="123" mass="14390">MNKNKQSIRLSIGAISIFMIFVILVMCILAVLSYLRCNSYYQSTIRQAEFISEYYQSESSLLKRFYQLDLNGLNTNPDVIYQEDTNLYLMEEKINQNQILQLSFNIQNSELQLIGLKTVNLEE</sequence>
<protein>
    <submittedName>
        <fullName evidence="2">Uncharacterized protein</fullName>
    </submittedName>
</protein>
<reference evidence="2" key="2">
    <citation type="submission" date="2021-04" db="EMBL/GenBank/DDBJ databases">
        <authorList>
            <person name="Gilroy R."/>
        </authorList>
    </citation>
    <scope>NUCLEOTIDE SEQUENCE</scope>
    <source>
        <strain evidence="2">ChiGjej1B1-14440</strain>
    </source>
</reference>
<dbReference type="Proteomes" id="UP000886724">
    <property type="component" value="Unassembled WGS sequence"/>
</dbReference>
<evidence type="ECO:0000313" key="2">
    <source>
        <dbReference type="EMBL" id="HIX80880.1"/>
    </source>
</evidence>
<accession>A0A9D1XKG8</accession>
<reference evidence="2" key="1">
    <citation type="journal article" date="2021" name="PeerJ">
        <title>Extensive microbial diversity within the chicken gut microbiome revealed by metagenomics and culture.</title>
        <authorList>
            <person name="Gilroy R."/>
            <person name="Ravi A."/>
            <person name="Getino M."/>
            <person name="Pursley I."/>
            <person name="Horton D.L."/>
            <person name="Alikhan N.F."/>
            <person name="Baker D."/>
            <person name="Gharbi K."/>
            <person name="Hall N."/>
            <person name="Watson M."/>
            <person name="Adriaenssens E.M."/>
            <person name="Foster-Nyarko E."/>
            <person name="Jarju S."/>
            <person name="Secka A."/>
            <person name="Antonio M."/>
            <person name="Oren A."/>
            <person name="Chaudhuri R.R."/>
            <person name="La Ragione R."/>
            <person name="Hildebrand F."/>
            <person name="Pallen M.J."/>
        </authorList>
    </citation>
    <scope>NUCLEOTIDE SEQUENCE</scope>
    <source>
        <strain evidence="2">ChiGjej1B1-14440</strain>
    </source>
</reference>
<evidence type="ECO:0000313" key="3">
    <source>
        <dbReference type="Proteomes" id="UP000886724"/>
    </source>
</evidence>
<dbReference type="EMBL" id="DXET01000071">
    <property type="protein sequence ID" value="HIX80880.1"/>
    <property type="molecule type" value="Genomic_DNA"/>
</dbReference>
<name>A0A9D1XKG8_9FIRM</name>
<organism evidence="2 3">
    <name type="scientific">Candidatus Erysipelatoclostridium merdavium</name>
    <dbReference type="NCBI Taxonomy" id="2838566"/>
    <lineage>
        <taxon>Bacteria</taxon>
        <taxon>Bacillati</taxon>
        <taxon>Bacillota</taxon>
        <taxon>Erysipelotrichia</taxon>
        <taxon>Erysipelotrichales</taxon>
        <taxon>Erysipelotrichales incertae sedis</taxon>
    </lineage>
</organism>
<gene>
    <name evidence="2" type="ORF">H9980_02770</name>
</gene>
<keyword evidence="1" id="KW-0812">Transmembrane</keyword>
<proteinExistence type="predicted"/>
<feature type="transmembrane region" description="Helical" evidence="1">
    <location>
        <begin position="12"/>
        <end position="35"/>
    </location>
</feature>
<keyword evidence="1" id="KW-1133">Transmembrane helix</keyword>
<evidence type="ECO:0000256" key="1">
    <source>
        <dbReference type="SAM" id="Phobius"/>
    </source>
</evidence>
<keyword evidence="1" id="KW-0472">Membrane</keyword>
<comment type="caution">
    <text evidence="2">The sequence shown here is derived from an EMBL/GenBank/DDBJ whole genome shotgun (WGS) entry which is preliminary data.</text>
</comment>
<dbReference type="AlphaFoldDB" id="A0A9D1XKG8"/>